<dbReference type="AlphaFoldDB" id="A0A3P9NBU6"/>
<feature type="region of interest" description="Disordered" evidence="1">
    <location>
        <begin position="294"/>
        <end position="339"/>
    </location>
</feature>
<evidence type="ECO:0000313" key="3">
    <source>
        <dbReference type="Ensembl" id="ENSPREP00000007034.1"/>
    </source>
</evidence>
<feature type="compositionally biased region" description="Polar residues" evidence="1">
    <location>
        <begin position="80"/>
        <end position="97"/>
    </location>
</feature>
<feature type="region of interest" description="Disordered" evidence="1">
    <location>
        <begin position="39"/>
        <end position="62"/>
    </location>
</feature>
<evidence type="ECO:0000256" key="1">
    <source>
        <dbReference type="SAM" id="MobiDB-lite"/>
    </source>
</evidence>
<reference evidence="3" key="3">
    <citation type="submission" date="2025-09" db="UniProtKB">
        <authorList>
            <consortium name="Ensembl"/>
        </authorList>
    </citation>
    <scope>IDENTIFICATION</scope>
    <source>
        <strain evidence="3">Guanapo</strain>
    </source>
</reference>
<reference evidence="3" key="2">
    <citation type="submission" date="2025-08" db="UniProtKB">
        <authorList>
            <consortium name="Ensembl"/>
        </authorList>
    </citation>
    <scope>IDENTIFICATION</scope>
    <source>
        <strain evidence="3">Guanapo</strain>
    </source>
</reference>
<dbReference type="Ensembl" id="ENSPRET00000007125.1">
    <property type="protein sequence ID" value="ENSPREP00000007034.1"/>
    <property type="gene ID" value="ENSPREG00000004844.1"/>
</dbReference>
<dbReference type="STRING" id="8081.ENSPREP00000007034"/>
<dbReference type="OMA" id="PQHGCSS"/>
<organism evidence="3 4">
    <name type="scientific">Poecilia reticulata</name>
    <name type="common">Guppy</name>
    <name type="synonym">Acanthophacelus reticulatus</name>
    <dbReference type="NCBI Taxonomy" id="8081"/>
    <lineage>
        <taxon>Eukaryota</taxon>
        <taxon>Metazoa</taxon>
        <taxon>Chordata</taxon>
        <taxon>Craniata</taxon>
        <taxon>Vertebrata</taxon>
        <taxon>Euteleostomi</taxon>
        <taxon>Actinopterygii</taxon>
        <taxon>Neopterygii</taxon>
        <taxon>Teleostei</taxon>
        <taxon>Neoteleostei</taxon>
        <taxon>Acanthomorphata</taxon>
        <taxon>Ovalentaria</taxon>
        <taxon>Atherinomorphae</taxon>
        <taxon>Cyprinodontiformes</taxon>
        <taxon>Poeciliidae</taxon>
        <taxon>Poeciliinae</taxon>
        <taxon>Poecilia</taxon>
    </lineage>
</organism>
<feature type="domain" description="DUF4585" evidence="2">
    <location>
        <begin position="440"/>
        <end position="505"/>
    </location>
</feature>
<keyword evidence="4" id="KW-1185">Reference proteome</keyword>
<dbReference type="Proteomes" id="UP000242638">
    <property type="component" value="Unassembled WGS sequence"/>
</dbReference>
<evidence type="ECO:0000259" key="2">
    <source>
        <dbReference type="Pfam" id="PF15232"/>
    </source>
</evidence>
<name>A0A3P9NBU6_POERE</name>
<feature type="region of interest" description="Disordered" evidence="1">
    <location>
        <begin position="521"/>
        <end position="546"/>
    </location>
</feature>
<dbReference type="Pfam" id="PF15232">
    <property type="entry name" value="DUF4585"/>
    <property type="match status" value="1"/>
</dbReference>
<dbReference type="PANTHER" id="PTHR33775:SF4">
    <property type="entry name" value="CHROMOSOME 4 OPEN READING FRAME 54"/>
    <property type="match status" value="1"/>
</dbReference>
<evidence type="ECO:0000313" key="4">
    <source>
        <dbReference type="Proteomes" id="UP000242638"/>
    </source>
</evidence>
<sequence>MVRDIRDNKGKLQTPIHQVRDVRKLVKSSYHFVSLDKNENKSNSFSSEIHSEQKKQMQNSNPNCVSPMVIKCQSVNTNNAEKPTGNLKQEQSDTCRSSPEGVKSALPQKASGRAANTSNNSEGSTGMSNEGKTGATRQETVSETAENKPESKVTNQVALEKLQAAVKTMEQLYVFDKNEWRRKSEPERLTDSHVLSLIASEEQQESEEGGGRGFNTDKAVRRDSYPNIDKTPLALSAPSSTDSSLRWLDKDLLKVLQSSNSHDERLVTKTVQTVGTIGSKNMSSFSSKPKAYKAADVPQSNTTPHTPFSGKRFAPKSPKLPVSFKTTQTGVSGKKDAEPKGVNRFEHQFSGASVDNENYLTIPVKFQPNNSKMAATADKTSIKTLHHQSLTKRSSIVMETHSPEIPSATIYHSLPMAVSANQPQMYCFSPAITPAPTLDPFQATQRKMLLDPTTGNYYLVDTLVSPATKRLFDPETGQYVDVPMPQPPVTPVPMPISPLALSPGACGHTYMIYPGFMTTPSPPQAASEAQQHGAPNRPQHGCSSMNQPVISITSQQGPRIIAPPSFDGTTMSFVVEHR</sequence>
<feature type="region of interest" description="Disordered" evidence="1">
    <location>
        <begin position="80"/>
        <end position="154"/>
    </location>
</feature>
<feature type="region of interest" description="Disordered" evidence="1">
    <location>
        <begin position="200"/>
        <end position="241"/>
    </location>
</feature>
<proteinExistence type="predicted"/>
<reference evidence="4" key="1">
    <citation type="submission" date="2013-11" db="EMBL/GenBank/DDBJ databases">
        <title>The genomic landscape of the Guanapo guppy.</title>
        <authorList>
            <person name="Kuenstner A."/>
            <person name="Dreyer C."/>
        </authorList>
    </citation>
    <scope>NUCLEOTIDE SEQUENCE</scope>
    <source>
        <strain evidence="4">Guanapo</strain>
    </source>
</reference>
<protein>
    <submittedName>
        <fullName evidence="3">Uncharacterized LOC103480095</fullName>
    </submittedName>
</protein>
<dbReference type="InterPro" id="IPR027838">
    <property type="entry name" value="DUF4585"/>
</dbReference>
<dbReference type="InterPro" id="IPR052303">
    <property type="entry name" value="CEFIP"/>
</dbReference>
<dbReference type="Bgee" id="ENSPREG00000004844">
    <property type="expression patterns" value="Expressed in head and 1 other cell type or tissue"/>
</dbReference>
<dbReference type="PANTHER" id="PTHR33775">
    <property type="entry name" value="CARDIAC-ENRICHED FHL2-INTERACTING PROTEIN-RELATED"/>
    <property type="match status" value="1"/>
</dbReference>
<feature type="compositionally biased region" description="Polar residues" evidence="1">
    <location>
        <begin position="114"/>
        <end position="144"/>
    </location>
</feature>
<accession>A0A3P9NBU6</accession>
<dbReference type="GeneTree" id="ENSGT00940000172047"/>